<evidence type="ECO:0000313" key="3">
    <source>
        <dbReference type="Proteomes" id="UP000199032"/>
    </source>
</evidence>
<gene>
    <name evidence="2" type="ORF">COMA1_40465</name>
</gene>
<proteinExistence type="predicted"/>
<dbReference type="EMBL" id="CZQA01000010">
    <property type="protein sequence ID" value="CUS38206.1"/>
    <property type="molecule type" value="Genomic_DNA"/>
</dbReference>
<keyword evidence="3" id="KW-1185">Reference proteome</keyword>
<feature type="region of interest" description="Disordered" evidence="1">
    <location>
        <begin position="23"/>
        <end position="51"/>
    </location>
</feature>
<name>A0A0S4LMQ2_9BACT</name>
<organism evidence="2 3">
    <name type="scientific">Candidatus Nitrospira nitrosa</name>
    <dbReference type="NCBI Taxonomy" id="1742972"/>
    <lineage>
        <taxon>Bacteria</taxon>
        <taxon>Pseudomonadati</taxon>
        <taxon>Nitrospirota</taxon>
        <taxon>Nitrospiria</taxon>
        <taxon>Nitrospirales</taxon>
        <taxon>Nitrospiraceae</taxon>
        <taxon>Nitrospira</taxon>
    </lineage>
</organism>
<dbReference type="RefSeq" id="WP_176698083.1">
    <property type="nucleotide sequence ID" value="NZ_CZQA01000010.1"/>
</dbReference>
<reference evidence="2 3" key="1">
    <citation type="submission" date="2015-10" db="EMBL/GenBank/DDBJ databases">
        <authorList>
            <person name="Gilbert D.G."/>
        </authorList>
    </citation>
    <scope>NUCLEOTIDE SEQUENCE [LARGE SCALE GENOMIC DNA]</scope>
    <source>
        <strain evidence="2">COMA1</strain>
    </source>
</reference>
<protein>
    <submittedName>
        <fullName evidence="2">Uncharacterized protein</fullName>
    </submittedName>
</protein>
<sequence length="51" mass="5636">MMKEMYVQPAVAKHELLRDITAKRSGHGNNGWGNSGYDGVPGKSTFQDVTR</sequence>
<accession>A0A0S4LMQ2</accession>
<dbReference type="Proteomes" id="UP000199032">
    <property type="component" value="Unassembled WGS sequence"/>
</dbReference>
<dbReference type="STRING" id="1742972.COMA1_40465"/>
<dbReference type="AlphaFoldDB" id="A0A0S4LMQ2"/>
<evidence type="ECO:0000256" key="1">
    <source>
        <dbReference type="SAM" id="MobiDB-lite"/>
    </source>
</evidence>
<evidence type="ECO:0000313" key="2">
    <source>
        <dbReference type="EMBL" id="CUS38206.1"/>
    </source>
</evidence>